<dbReference type="InterPro" id="IPR013087">
    <property type="entry name" value="Znf_C2H2_type"/>
</dbReference>
<evidence type="ECO:0000313" key="8">
    <source>
        <dbReference type="EMBL" id="CAK9157442.1"/>
    </source>
</evidence>
<proteinExistence type="predicted"/>
<dbReference type="AlphaFoldDB" id="A0ABC8SKL2"/>
<dbReference type="PANTHER" id="PTHR47287">
    <property type="entry name" value="C2H2 AND C2HC ZINC FINGERS SUPERFAMILY PROTEIN"/>
    <property type="match status" value="1"/>
</dbReference>
<dbReference type="Gene3D" id="3.30.160.60">
    <property type="entry name" value="Classic Zinc Finger"/>
    <property type="match status" value="2"/>
</dbReference>
<keyword evidence="4" id="KW-0862">Zinc</keyword>
<dbReference type="SMART" id="SM00355">
    <property type="entry name" value="ZnF_C2H2"/>
    <property type="match status" value="2"/>
</dbReference>
<dbReference type="PANTHER" id="PTHR47287:SF15">
    <property type="entry name" value="ZINC FINGER PROTEIN 3-LIKE"/>
    <property type="match status" value="1"/>
</dbReference>
<dbReference type="GO" id="GO:0005634">
    <property type="term" value="C:nucleus"/>
    <property type="evidence" value="ECO:0007669"/>
    <property type="project" value="UniProtKB-SubCell"/>
</dbReference>
<keyword evidence="9" id="KW-1185">Reference proteome</keyword>
<dbReference type="EMBL" id="CAUOFW020003003">
    <property type="protein sequence ID" value="CAK9157442.1"/>
    <property type="molecule type" value="Genomic_DNA"/>
</dbReference>
<comment type="caution">
    <text evidence="8">The sequence shown here is derived from an EMBL/GenBank/DDBJ whole genome shotgun (WGS) entry which is preliminary data.</text>
</comment>
<evidence type="ECO:0000256" key="6">
    <source>
        <dbReference type="PROSITE-ProRule" id="PRU00042"/>
    </source>
</evidence>
<sequence length="525" mass="57400">MEVPKLKPCTRSKSPSIISVSETLPCLNSSMEIQKVQGKQMEKQDQKQEVEKNPDFILDLNLCSKDSDQDIKPELNLIDCFRMSSSRNSLETPQGNKGEPPQVFPCNYCQRKFYSSQALGGHQNAHKRERTIAKRGQQVGGAAPATAFGHGSHSHRYSSMAALPLHGSFNRSLGIQVHSMIHKPTFLASTSGFSPMYGHNGWSRKPIDQQPAIGRLAPGNYQFGASVGSSSGGGAARFDGFHKFSPVPKLKPCTRSKSPSIISVSETLPCLNSSMEIQKVQGKQMEKQDQKQEVEKNPDFILDLNLCSKDSDQDIKPELNLIDCFRMSSSRNSLETPQGNKGEPPQVFPCNYCQRKFYSSQALGGHQNAHKRERTIAKRGQQVGGAAPATAFGHGSHSHRYSSMAALPLHGSFNRSLGIQVHSMIHKPTFLASTSGFSPMYGHNGWSRKPIDQQPAIGRLAPGNYQFGASVGSSSGGGAARFDGFHKFSPVGDGVKELKGYRLDSGNPLKTNQDELQKLDLSLKL</sequence>
<evidence type="ECO:0000259" key="7">
    <source>
        <dbReference type="PROSITE" id="PS50157"/>
    </source>
</evidence>
<dbReference type="InterPro" id="IPR044246">
    <property type="entry name" value="ZFP3-like"/>
</dbReference>
<evidence type="ECO:0000313" key="9">
    <source>
        <dbReference type="Proteomes" id="UP001642360"/>
    </source>
</evidence>
<feature type="domain" description="C2H2-type" evidence="7">
    <location>
        <begin position="104"/>
        <end position="131"/>
    </location>
</feature>
<dbReference type="SUPFAM" id="SSF57667">
    <property type="entry name" value="beta-beta-alpha zinc fingers"/>
    <property type="match status" value="2"/>
</dbReference>
<dbReference type="GO" id="GO:0008270">
    <property type="term" value="F:zinc ion binding"/>
    <property type="evidence" value="ECO:0007669"/>
    <property type="project" value="UniProtKB-KW"/>
</dbReference>
<comment type="subcellular location">
    <subcellularLocation>
        <location evidence="1">Nucleus</location>
    </subcellularLocation>
</comment>
<reference evidence="8 9" key="1">
    <citation type="submission" date="2024-02" db="EMBL/GenBank/DDBJ databases">
        <authorList>
            <person name="Vignale AGUSTIN F."/>
            <person name="Sosa J E."/>
            <person name="Modenutti C."/>
        </authorList>
    </citation>
    <scope>NUCLEOTIDE SEQUENCE [LARGE SCALE GENOMIC DNA]</scope>
</reference>
<dbReference type="PROSITE" id="PS50157">
    <property type="entry name" value="ZINC_FINGER_C2H2_2"/>
    <property type="match status" value="2"/>
</dbReference>
<evidence type="ECO:0000256" key="2">
    <source>
        <dbReference type="ARBA" id="ARBA00022723"/>
    </source>
</evidence>
<evidence type="ECO:0000256" key="3">
    <source>
        <dbReference type="ARBA" id="ARBA00022771"/>
    </source>
</evidence>
<name>A0ABC8SKL2_9AQUA</name>
<feature type="domain" description="C2H2-type" evidence="7">
    <location>
        <begin position="348"/>
        <end position="375"/>
    </location>
</feature>
<dbReference type="PROSITE" id="PS00028">
    <property type="entry name" value="ZINC_FINGER_C2H2_1"/>
    <property type="match status" value="2"/>
</dbReference>
<dbReference type="InterPro" id="IPR036236">
    <property type="entry name" value="Znf_C2H2_sf"/>
</dbReference>
<evidence type="ECO:0000256" key="1">
    <source>
        <dbReference type="ARBA" id="ARBA00004123"/>
    </source>
</evidence>
<keyword evidence="2" id="KW-0479">Metal-binding</keyword>
<dbReference type="Pfam" id="PF13912">
    <property type="entry name" value="zf-C2H2_6"/>
    <property type="match status" value="2"/>
</dbReference>
<protein>
    <recommendedName>
        <fullName evidence="7">C2H2-type domain-containing protein</fullName>
    </recommendedName>
</protein>
<evidence type="ECO:0000256" key="4">
    <source>
        <dbReference type="ARBA" id="ARBA00022833"/>
    </source>
</evidence>
<dbReference type="Proteomes" id="UP001642360">
    <property type="component" value="Unassembled WGS sequence"/>
</dbReference>
<accession>A0ABC8SKL2</accession>
<gene>
    <name evidence="8" type="ORF">ILEXP_LOCUS26001</name>
</gene>
<evidence type="ECO:0000256" key="5">
    <source>
        <dbReference type="ARBA" id="ARBA00023242"/>
    </source>
</evidence>
<keyword evidence="5" id="KW-0539">Nucleus</keyword>
<keyword evidence="3 6" id="KW-0863">Zinc-finger</keyword>
<organism evidence="8 9">
    <name type="scientific">Ilex paraguariensis</name>
    <name type="common">yerba mate</name>
    <dbReference type="NCBI Taxonomy" id="185542"/>
    <lineage>
        <taxon>Eukaryota</taxon>
        <taxon>Viridiplantae</taxon>
        <taxon>Streptophyta</taxon>
        <taxon>Embryophyta</taxon>
        <taxon>Tracheophyta</taxon>
        <taxon>Spermatophyta</taxon>
        <taxon>Magnoliopsida</taxon>
        <taxon>eudicotyledons</taxon>
        <taxon>Gunneridae</taxon>
        <taxon>Pentapetalae</taxon>
        <taxon>asterids</taxon>
        <taxon>campanulids</taxon>
        <taxon>Aquifoliales</taxon>
        <taxon>Aquifoliaceae</taxon>
        <taxon>Ilex</taxon>
    </lineage>
</organism>